<dbReference type="InterPro" id="IPR051052">
    <property type="entry name" value="Diverse_substrate_MTase"/>
</dbReference>
<evidence type="ECO:0000259" key="11">
    <source>
        <dbReference type="Pfam" id="PF08241"/>
    </source>
</evidence>
<name>A0A1Q8SQF2_9GAMM</name>
<dbReference type="UniPathway" id="UPA00078"/>
<evidence type="ECO:0000256" key="4">
    <source>
        <dbReference type="ARBA" id="ARBA00012327"/>
    </source>
</evidence>
<proteinExistence type="inferred from homology"/>
<evidence type="ECO:0000256" key="5">
    <source>
        <dbReference type="ARBA" id="ARBA00022603"/>
    </source>
</evidence>
<dbReference type="EMBL" id="MSDO01000020">
    <property type="protein sequence ID" value="OLO03668.1"/>
    <property type="molecule type" value="Genomic_DNA"/>
</dbReference>
<organism evidence="12 13">
    <name type="scientific">Salinicola socius</name>
    <dbReference type="NCBI Taxonomy" id="404433"/>
    <lineage>
        <taxon>Bacteria</taxon>
        <taxon>Pseudomonadati</taxon>
        <taxon>Pseudomonadota</taxon>
        <taxon>Gammaproteobacteria</taxon>
        <taxon>Oceanospirillales</taxon>
        <taxon>Halomonadaceae</taxon>
        <taxon>Salinicola</taxon>
    </lineage>
</organism>
<comment type="catalytic activity">
    <reaction evidence="1 9">
        <text>malonyl-[ACP] + S-adenosyl-L-methionine = malonyl-[ACP] methyl ester + S-adenosyl-L-homocysteine</text>
        <dbReference type="Rhea" id="RHEA:17105"/>
        <dbReference type="Rhea" id="RHEA-COMP:9623"/>
        <dbReference type="Rhea" id="RHEA-COMP:9954"/>
        <dbReference type="ChEBI" id="CHEBI:57856"/>
        <dbReference type="ChEBI" id="CHEBI:59789"/>
        <dbReference type="ChEBI" id="CHEBI:78449"/>
        <dbReference type="ChEBI" id="CHEBI:78845"/>
        <dbReference type="EC" id="2.1.1.197"/>
    </reaction>
</comment>
<dbReference type="STRING" id="404433.BTW07_13865"/>
<evidence type="ECO:0000256" key="9">
    <source>
        <dbReference type="HAMAP-Rule" id="MF_00835"/>
    </source>
</evidence>
<comment type="function">
    <text evidence="9">Converts the free carboxyl group of a malonyl-thioester to its methyl ester by transfer of a methyl group from S-adenosyl-L-methionine (SAM). It allows to synthesize pimeloyl-ACP via the fatty acid synthetic pathway.</text>
</comment>
<evidence type="ECO:0000313" key="12">
    <source>
        <dbReference type="EMBL" id="OLO03668.1"/>
    </source>
</evidence>
<dbReference type="SUPFAM" id="SSF53335">
    <property type="entry name" value="S-adenosyl-L-methionine-dependent methyltransferases"/>
    <property type="match status" value="1"/>
</dbReference>
<gene>
    <name evidence="9" type="primary">bioC</name>
    <name evidence="12" type="ORF">BTW07_13865</name>
</gene>
<protein>
    <recommendedName>
        <fullName evidence="4 9">Malonyl-[acyl-carrier protein] O-methyltransferase</fullName>
        <shortName evidence="9">Malonyl-ACP O-methyltransferase</shortName>
        <ecNumber evidence="4 9">2.1.1.197</ecNumber>
    </recommendedName>
    <alternativeName>
        <fullName evidence="9">Biotin synthesis protein BioC</fullName>
    </alternativeName>
</protein>
<dbReference type="Pfam" id="PF08241">
    <property type="entry name" value="Methyltransf_11"/>
    <property type="match status" value="1"/>
</dbReference>
<dbReference type="GO" id="GO:0032259">
    <property type="term" value="P:methylation"/>
    <property type="evidence" value="ECO:0007669"/>
    <property type="project" value="UniProtKB-KW"/>
</dbReference>
<dbReference type="InterPro" id="IPR011814">
    <property type="entry name" value="BioC"/>
</dbReference>
<evidence type="ECO:0000256" key="7">
    <source>
        <dbReference type="ARBA" id="ARBA00022691"/>
    </source>
</evidence>
<dbReference type="GO" id="GO:0008757">
    <property type="term" value="F:S-adenosylmethionine-dependent methyltransferase activity"/>
    <property type="evidence" value="ECO:0007669"/>
    <property type="project" value="InterPro"/>
</dbReference>
<keyword evidence="8 9" id="KW-0093">Biotin biosynthesis</keyword>
<dbReference type="Gene3D" id="3.40.50.150">
    <property type="entry name" value="Vaccinia Virus protein VP39"/>
    <property type="match status" value="1"/>
</dbReference>
<keyword evidence="5 9" id="KW-0489">Methyltransferase</keyword>
<dbReference type="GO" id="GO:0009102">
    <property type="term" value="P:biotin biosynthetic process"/>
    <property type="evidence" value="ECO:0007669"/>
    <property type="project" value="UniProtKB-UniRule"/>
</dbReference>
<dbReference type="CDD" id="cd02440">
    <property type="entry name" value="AdoMet_MTases"/>
    <property type="match status" value="1"/>
</dbReference>
<comment type="pathway">
    <text evidence="2 9">Cofactor biosynthesis; biotin biosynthesis.</text>
</comment>
<sequence>MTAAPIAATRTEPSSAGNNRQQRIANGFSLAARRYDSAAGLQRAVADDLLTRLPTLERLQTLVDVGCGTGHLVSRLAERHDATAIGVDIAPGMLCEARRQHADQPIRWLVGSAERLPLAADSVDLMVSSLAVQWCESLSDFLNEAARVLRPGGWLGFTTLCEGTLQELQQARQRLGGARPGNTFLCEARLIETLDRPGWRLHELTLTTRKTHHATPNEALHALKRIGAATLTNSAHGRQGLTGRRQLDALNRALEAWREAAGIPTRYRIATVILQLAETGEAS</sequence>
<evidence type="ECO:0000256" key="1">
    <source>
        <dbReference type="ARBA" id="ARBA00000852"/>
    </source>
</evidence>
<evidence type="ECO:0000256" key="3">
    <source>
        <dbReference type="ARBA" id="ARBA00008361"/>
    </source>
</evidence>
<feature type="region of interest" description="Disordered" evidence="10">
    <location>
        <begin position="1"/>
        <end position="20"/>
    </location>
</feature>
<keyword evidence="13" id="KW-1185">Reference proteome</keyword>
<dbReference type="GO" id="GO:0102130">
    <property type="term" value="F:malonyl-CoA methyltransferase activity"/>
    <property type="evidence" value="ECO:0007669"/>
    <property type="project" value="UniProtKB-EC"/>
</dbReference>
<evidence type="ECO:0000313" key="13">
    <source>
        <dbReference type="Proteomes" id="UP000186878"/>
    </source>
</evidence>
<evidence type="ECO:0000256" key="6">
    <source>
        <dbReference type="ARBA" id="ARBA00022679"/>
    </source>
</evidence>
<dbReference type="GO" id="GO:0010340">
    <property type="term" value="F:carboxyl-O-methyltransferase activity"/>
    <property type="evidence" value="ECO:0007669"/>
    <property type="project" value="UniProtKB-UniRule"/>
</dbReference>
<comment type="similarity">
    <text evidence="3 9">Belongs to the methyltransferase superfamily.</text>
</comment>
<comment type="caution">
    <text evidence="12">The sequence shown here is derived from an EMBL/GenBank/DDBJ whole genome shotgun (WGS) entry which is preliminary data.</text>
</comment>
<dbReference type="InterPro" id="IPR013216">
    <property type="entry name" value="Methyltransf_11"/>
</dbReference>
<evidence type="ECO:0000256" key="8">
    <source>
        <dbReference type="ARBA" id="ARBA00022756"/>
    </source>
</evidence>
<evidence type="ECO:0000256" key="2">
    <source>
        <dbReference type="ARBA" id="ARBA00004746"/>
    </source>
</evidence>
<feature type="compositionally biased region" description="Polar residues" evidence="10">
    <location>
        <begin position="11"/>
        <end position="20"/>
    </location>
</feature>
<dbReference type="RefSeq" id="WP_075570768.1">
    <property type="nucleotide sequence ID" value="NZ_MSDO01000020.1"/>
</dbReference>
<keyword evidence="6 9" id="KW-0808">Transferase</keyword>
<feature type="domain" description="Methyltransferase type 11" evidence="11">
    <location>
        <begin position="63"/>
        <end position="155"/>
    </location>
</feature>
<dbReference type="PANTHER" id="PTHR44942:SF4">
    <property type="entry name" value="METHYLTRANSFERASE TYPE 11 DOMAIN-CONTAINING PROTEIN"/>
    <property type="match status" value="1"/>
</dbReference>
<reference evidence="12 13" key="1">
    <citation type="submission" date="2016-12" db="EMBL/GenBank/DDBJ databases">
        <title>Draft genome sequences of strains Salinicola socius SMB35, Salinicola sp. MH3R3-1 and Chromohalobacter sp. SMB17 from the Verkhnekamsk potash mining region of Russia.</title>
        <authorList>
            <person name="Mavrodi D.V."/>
            <person name="Olsson B.E."/>
            <person name="Korsakova E.S."/>
            <person name="Pyankova A."/>
            <person name="Mavrodi O.V."/>
            <person name="Plotnikova E.G."/>
        </authorList>
    </citation>
    <scope>NUCLEOTIDE SEQUENCE [LARGE SCALE GENOMIC DNA]</scope>
    <source>
        <strain evidence="12 13">SMB35</strain>
    </source>
</reference>
<dbReference type="OrthoDB" id="9760689at2"/>
<dbReference type="AlphaFoldDB" id="A0A1Q8SQF2"/>
<dbReference type="HAMAP" id="MF_00835">
    <property type="entry name" value="BioC"/>
    <property type="match status" value="1"/>
</dbReference>
<dbReference type="PANTHER" id="PTHR44942">
    <property type="entry name" value="METHYLTRANSF_11 DOMAIN-CONTAINING PROTEIN"/>
    <property type="match status" value="1"/>
</dbReference>
<evidence type="ECO:0000256" key="10">
    <source>
        <dbReference type="SAM" id="MobiDB-lite"/>
    </source>
</evidence>
<dbReference type="EC" id="2.1.1.197" evidence="4 9"/>
<dbReference type="InterPro" id="IPR029063">
    <property type="entry name" value="SAM-dependent_MTases_sf"/>
</dbReference>
<accession>A0A1Q8SQF2</accession>
<dbReference type="Proteomes" id="UP000186878">
    <property type="component" value="Unassembled WGS sequence"/>
</dbReference>
<keyword evidence="7 9" id="KW-0949">S-adenosyl-L-methionine</keyword>